<reference evidence="7 8" key="1">
    <citation type="submission" date="2016-10" db="EMBL/GenBank/DDBJ databases">
        <title>Arsenicibacter rosenii gen. nov., sp. nov., an efficient arsenic-methylating bacterium isolated from an arsenic-contaminated paddy soil.</title>
        <authorList>
            <person name="Huang K."/>
        </authorList>
    </citation>
    <scope>NUCLEOTIDE SEQUENCE [LARGE SCALE GENOMIC DNA]</scope>
    <source>
        <strain evidence="7 8">SM-1</strain>
    </source>
</reference>
<dbReference type="InterPro" id="IPR013740">
    <property type="entry name" value="Redoxin"/>
</dbReference>
<dbReference type="PANTHER" id="PTHR42852:SF6">
    <property type="entry name" value="THIOL:DISULFIDE INTERCHANGE PROTEIN DSBE"/>
    <property type="match status" value="1"/>
</dbReference>
<evidence type="ECO:0000256" key="1">
    <source>
        <dbReference type="ARBA" id="ARBA00004196"/>
    </source>
</evidence>
<dbReference type="InterPro" id="IPR036249">
    <property type="entry name" value="Thioredoxin-like_sf"/>
</dbReference>
<dbReference type="GO" id="GO:0016491">
    <property type="term" value="F:oxidoreductase activity"/>
    <property type="evidence" value="ECO:0007669"/>
    <property type="project" value="InterPro"/>
</dbReference>
<dbReference type="PROSITE" id="PS51352">
    <property type="entry name" value="THIOREDOXIN_2"/>
    <property type="match status" value="1"/>
</dbReference>
<evidence type="ECO:0000259" key="6">
    <source>
        <dbReference type="PROSITE" id="PS51352"/>
    </source>
</evidence>
<accession>A0A1S2VDA1</accession>
<dbReference type="Pfam" id="PF08534">
    <property type="entry name" value="Redoxin"/>
    <property type="match status" value="1"/>
</dbReference>
<dbReference type="AlphaFoldDB" id="A0A1S2VDA1"/>
<dbReference type="PANTHER" id="PTHR42852">
    <property type="entry name" value="THIOL:DISULFIDE INTERCHANGE PROTEIN DSBE"/>
    <property type="match status" value="1"/>
</dbReference>
<dbReference type="InterPro" id="IPR050553">
    <property type="entry name" value="Thioredoxin_ResA/DsbE_sf"/>
</dbReference>
<organism evidence="7 8">
    <name type="scientific">Arsenicibacter rosenii</name>
    <dbReference type="NCBI Taxonomy" id="1750698"/>
    <lineage>
        <taxon>Bacteria</taxon>
        <taxon>Pseudomonadati</taxon>
        <taxon>Bacteroidota</taxon>
        <taxon>Cytophagia</taxon>
        <taxon>Cytophagales</taxon>
        <taxon>Spirosomataceae</taxon>
        <taxon>Arsenicibacter</taxon>
    </lineage>
</organism>
<keyword evidence="3" id="KW-1015">Disulfide bond</keyword>
<dbReference type="SUPFAM" id="SSF52833">
    <property type="entry name" value="Thioredoxin-like"/>
    <property type="match status" value="1"/>
</dbReference>
<dbReference type="InterPro" id="IPR013766">
    <property type="entry name" value="Thioredoxin_domain"/>
</dbReference>
<keyword evidence="4" id="KW-0676">Redox-active center</keyword>
<dbReference type="GO" id="GO:0017004">
    <property type="term" value="P:cytochrome complex assembly"/>
    <property type="evidence" value="ECO:0007669"/>
    <property type="project" value="UniProtKB-KW"/>
</dbReference>
<evidence type="ECO:0000256" key="4">
    <source>
        <dbReference type="ARBA" id="ARBA00023284"/>
    </source>
</evidence>
<keyword evidence="2" id="KW-0201">Cytochrome c-type biogenesis</keyword>
<comment type="caution">
    <text evidence="7">The sequence shown here is derived from an EMBL/GenBank/DDBJ whole genome shotgun (WGS) entry which is preliminary data.</text>
</comment>
<sequence>MKTTIFTFLLGLLLLTGSVAQDIYHGPKAGNLFTKPAEKSFMQAFDDKFKADFDTKAQYEKARATNVDEWEMSLFNARKAQAEFYKSYPQAGDFSDAFKKYTESVIRWNYWHLMLAYPILRGNAQTTQTKVMSLPEVMLDGFDEAKANDADALAAEPYRNFLLYYVTYFNSRARGFLKYTQEDINKSLGDKATYAKQHLTGAPYQYALARLLLENYDKVAPSSVRAVYNMLTATPNSAAYAEAVKARIGDVMNKKDEPVVAATTPKQRNIPPNTFTFTNLKGEKVILDDFKGKVVYVDFWASWCGPCRAEFPFSKQLHERLTDKQKEKIVFLYISIDDKEPTWKNALNALQLIGEQGWNPGAAQYFGIPSIPRYMLIDKKGQIIDGNAKRPSSGDAILQDMLKLAEG</sequence>
<proteinExistence type="predicted"/>
<evidence type="ECO:0000256" key="2">
    <source>
        <dbReference type="ARBA" id="ARBA00022748"/>
    </source>
</evidence>
<feature type="signal peptide" evidence="5">
    <location>
        <begin position="1"/>
        <end position="20"/>
    </location>
</feature>
<gene>
    <name evidence="7" type="ORF">BLX24_23190</name>
</gene>
<keyword evidence="8" id="KW-1185">Reference proteome</keyword>
<dbReference type="CDD" id="cd02966">
    <property type="entry name" value="TlpA_like_family"/>
    <property type="match status" value="1"/>
</dbReference>
<evidence type="ECO:0000313" key="8">
    <source>
        <dbReference type="Proteomes" id="UP000181790"/>
    </source>
</evidence>
<dbReference type="EMBL" id="MORL01000019">
    <property type="protein sequence ID" value="OIN56694.1"/>
    <property type="molecule type" value="Genomic_DNA"/>
</dbReference>
<dbReference type="Gene3D" id="3.40.30.10">
    <property type="entry name" value="Glutaredoxin"/>
    <property type="match status" value="1"/>
</dbReference>
<evidence type="ECO:0000256" key="3">
    <source>
        <dbReference type="ARBA" id="ARBA00023157"/>
    </source>
</evidence>
<evidence type="ECO:0000313" key="7">
    <source>
        <dbReference type="EMBL" id="OIN56694.1"/>
    </source>
</evidence>
<comment type="subcellular location">
    <subcellularLocation>
        <location evidence="1">Cell envelope</location>
    </subcellularLocation>
</comment>
<dbReference type="RefSeq" id="WP_071505611.1">
    <property type="nucleotide sequence ID" value="NZ_MORL01000019.1"/>
</dbReference>
<dbReference type="OrthoDB" id="6399635at2"/>
<feature type="chain" id="PRO_5010320596" evidence="5">
    <location>
        <begin position="21"/>
        <end position="407"/>
    </location>
</feature>
<evidence type="ECO:0000256" key="5">
    <source>
        <dbReference type="SAM" id="SignalP"/>
    </source>
</evidence>
<feature type="domain" description="Thioredoxin" evidence="6">
    <location>
        <begin position="264"/>
        <end position="407"/>
    </location>
</feature>
<keyword evidence="5" id="KW-0732">Signal</keyword>
<dbReference type="Proteomes" id="UP000181790">
    <property type="component" value="Unassembled WGS sequence"/>
</dbReference>
<dbReference type="GO" id="GO:0030313">
    <property type="term" value="C:cell envelope"/>
    <property type="evidence" value="ECO:0007669"/>
    <property type="project" value="UniProtKB-SubCell"/>
</dbReference>
<name>A0A1S2VDA1_9BACT</name>
<protein>
    <submittedName>
        <fullName evidence="7">Redoxin</fullName>
    </submittedName>
</protein>